<gene>
    <name evidence="1" type="ORF">AUP44_03265</name>
</gene>
<dbReference type="Gene3D" id="3.90.1140.10">
    <property type="entry name" value="Cyclic phosphodiesterase"/>
    <property type="match status" value="1"/>
</dbReference>
<name>A0A161Q5P3_9PROT</name>
<sequence length="196" mass="20976">MLYVLCLPRFAAADADRIDAFRHRHEPARATLVPPHLTLVFGAAMACRPALETALAALAATEPAFDLTLGDPHTHLDDGRREYAFYLRALDGRGPLTRLHAALHDGPGLPTRRPDTPFDPHLTLTGAPEAEPVTAAAAAFAADAWPLPVRGHVDAVEIVQLLEGRLDRLTRIPLAGSIPLAEKGATGEACPQDVRS</sequence>
<protein>
    <recommendedName>
        <fullName evidence="3">2'-5' RNA ligase</fullName>
    </recommendedName>
</protein>
<dbReference type="OrthoDB" id="7375622at2"/>
<organism evidence="1 2">
    <name type="scientific">Tistrella mobilis</name>
    <dbReference type="NCBI Taxonomy" id="171437"/>
    <lineage>
        <taxon>Bacteria</taxon>
        <taxon>Pseudomonadati</taxon>
        <taxon>Pseudomonadota</taxon>
        <taxon>Alphaproteobacteria</taxon>
        <taxon>Geminicoccales</taxon>
        <taxon>Geminicoccaceae</taxon>
        <taxon>Tistrella</taxon>
    </lineage>
</organism>
<dbReference type="GeneID" id="97243901"/>
<dbReference type="Pfam" id="PF13563">
    <property type="entry name" value="2_5_RNA_ligase2"/>
    <property type="match status" value="1"/>
</dbReference>
<evidence type="ECO:0000313" key="2">
    <source>
        <dbReference type="Proteomes" id="UP000075787"/>
    </source>
</evidence>
<accession>A0A161Q5P3</accession>
<proteinExistence type="predicted"/>
<evidence type="ECO:0008006" key="3">
    <source>
        <dbReference type="Google" id="ProtNLM"/>
    </source>
</evidence>
<dbReference type="AlphaFoldDB" id="A0A161Q5P3"/>
<evidence type="ECO:0000313" key="1">
    <source>
        <dbReference type="EMBL" id="KYO54338.1"/>
    </source>
</evidence>
<reference evidence="1 2" key="1">
    <citation type="submission" date="2015-12" db="EMBL/GenBank/DDBJ databases">
        <title>Genome sequence of Tistrella mobilis MCCC 1A02139.</title>
        <authorList>
            <person name="Lu L."/>
            <person name="Lai Q."/>
            <person name="Shao Z."/>
            <person name="Qian P."/>
        </authorList>
    </citation>
    <scope>NUCLEOTIDE SEQUENCE [LARGE SCALE GENOMIC DNA]</scope>
    <source>
        <strain evidence="1 2">MCCC 1A02139</strain>
    </source>
</reference>
<dbReference type="Proteomes" id="UP000075787">
    <property type="component" value="Unassembled WGS sequence"/>
</dbReference>
<dbReference type="RefSeq" id="WP_062763049.1">
    <property type="nucleotide sequence ID" value="NZ_CP121045.1"/>
</dbReference>
<comment type="caution">
    <text evidence="1">The sequence shown here is derived from an EMBL/GenBank/DDBJ whole genome shotgun (WGS) entry which is preliminary data.</text>
</comment>
<dbReference type="SUPFAM" id="SSF55144">
    <property type="entry name" value="LigT-like"/>
    <property type="match status" value="1"/>
</dbReference>
<dbReference type="InterPro" id="IPR009097">
    <property type="entry name" value="Cyclic_Pdiesterase"/>
</dbReference>
<dbReference type="EMBL" id="LPZR01000090">
    <property type="protein sequence ID" value="KYO54338.1"/>
    <property type="molecule type" value="Genomic_DNA"/>
</dbReference>